<feature type="region of interest" description="Disordered" evidence="1">
    <location>
        <begin position="45"/>
        <end position="77"/>
    </location>
</feature>
<reference evidence="2 3" key="1">
    <citation type="submission" date="2023-07" db="EMBL/GenBank/DDBJ databases">
        <authorList>
            <person name="Girao M."/>
            <person name="Carvalho M.F."/>
        </authorList>
    </citation>
    <scope>NUCLEOTIDE SEQUENCE [LARGE SCALE GENOMIC DNA]</scope>
    <source>
        <strain evidence="2 3">YIM65754</strain>
    </source>
</reference>
<proteinExistence type="predicted"/>
<dbReference type="Proteomes" id="UP001336020">
    <property type="component" value="Unassembled WGS sequence"/>
</dbReference>
<accession>A0ABU7L8J0</accession>
<name>A0ABU7L8J0_9NOCA</name>
<organism evidence="2 3">
    <name type="scientific">Rhodococcus artemisiae</name>
    <dbReference type="NCBI Taxonomy" id="714159"/>
    <lineage>
        <taxon>Bacteria</taxon>
        <taxon>Bacillati</taxon>
        <taxon>Actinomycetota</taxon>
        <taxon>Actinomycetes</taxon>
        <taxon>Mycobacteriales</taxon>
        <taxon>Nocardiaceae</taxon>
        <taxon>Rhodococcus</taxon>
    </lineage>
</organism>
<evidence type="ECO:0000313" key="3">
    <source>
        <dbReference type="Proteomes" id="UP001336020"/>
    </source>
</evidence>
<protein>
    <recommendedName>
        <fullName evidence="4">Cellulose biosynthesis protein BcsF</fullName>
    </recommendedName>
</protein>
<dbReference type="EMBL" id="JAUTXY010000003">
    <property type="protein sequence ID" value="MEE2057851.1"/>
    <property type="molecule type" value="Genomic_DNA"/>
</dbReference>
<dbReference type="RefSeq" id="WP_330133068.1">
    <property type="nucleotide sequence ID" value="NZ_JAUTXY010000003.1"/>
</dbReference>
<comment type="caution">
    <text evidence="2">The sequence shown here is derived from an EMBL/GenBank/DDBJ whole genome shotgun (WGS) entry which is preliminary data.</text>
</comment>
<evidence type="ECO:0000256" key="1">
    <source>
        <dbReference type="SAM" id="MobiDB-lite"/>
    </source>
</evidence>
<sequence length="77" mass="8483">MLELVLVAVVLAAFAGGLEIVRRVRVRIPRWVTRASLRYNYFRPTDATRPRSRAPGDADSAAESLPAVLQSRGAPHN</sequence>
<keyword evidence="3" id="KW-1185">Reference proteome</keyword>
<evidence type="ECO:0008006" key="4">
    <source>
        <dbReference type="Google" id="ProtNLM"/>
    </source>
</evidence>
<gene>
    <name evidence="2" type="ORF">Q7514_09985</name>
</gene>
<evidence type="ECO:0000313" key="2">
    <source>
        <dbReference type="EMBL" id="MEE2057851.1"/>
    </source>
</evidence>